<accession>A0A5K1AXQ6</accession>
<reference evidence="2" key="1">
    <citation type="submission" date="2019-09" db="EMBL/GenBank/DDBJ databases">
        <authorList>
            <person name="Zhang L."/>
        </authorList>
    </citation>
    <scope>NUCLEOTIDE SEQUENCE</scope>
</reference>
<evidence type="ECO:0000313" key="2">
    <source>
        <dbReference type="EMBL" id="VVW06850.1"/>
    </source>
</evidence>
<dbReference type="Gramene" id="NC2G0037670.1">
    <property type="protein sequence ID" value="NC2G0037670.1:cds"/>
    <property type="gene ID" value="NC2G0037670"/>
</dbReference>
<feature type="compositionally biased region" description="Basic and acidic residues" evidence="1">
    <location>
        <begin position="57"/>
        <end position="66"/>
    </location>
</feature>
<feature type="compositionally biased region" description="Acidic residues" evidence="1">
    <location>
        <begin position="106"/>
        <end position="138"/>
    </location>
</feature>
<sequence>MVMIRCRRRSRRRCVGRRQWQRRGDLLGRRTLVALGEEAEGVDLVHEVGHAGPPAEAEPHDQHPPDDEGVDDEHADPPAGEPRRPLHGVLSGRGRPEGEHVGEGWNDVDGEGDEEGADGGVDGAEEGEDDGQEPDGDDYWQPRHRPLADALRLMHSYQLLPYEIQRRAREPERYELLSSLPMSFNLIKNPKKDKATVILESSRRVTCKLVQLFYFYFKKINPSF</sequence>
<dbReference type="AlphaFoldDB" id="A0A5K1AXQ6"/>
<name>A0A5K1AXQ6_9MAGN</name>
<gene>
    <name evidence="2" type="ORF">NYM_LOCUS12749</name>
</gene>
<proteinExistence type="predicted"/>
<feature type="region of interest" description="Disordered" evidence="1">
    <location>
        <begin position="49"/>
        <end position="141"/>
    </location>
</feature>
<evidence type="ECO:0000256" key="1">
    <source>
        <dbReference type="SAM" id="MobiDB-lite"/>
    </source>
</evidence>
<dbReference type="EMBL" id="LR721780">
    <property type="protein sequence ID" value="VVW06850.1"/>
    <property type="molecule type" value="Genomic_DNA"/>
</dbReference>
<organism evidence="2">
    <name type="scientific">Nymphaea colorata</name>
    <name type="common">pocket water lily</name>
    <dbReference type="NCBI Taxonomy" id="210225"/>
    <lineage>
        <taxon>Eukaryota</taxon>
        <taxon>Viridiplantae</taxon>
        <taxon>Streptophyta</taxon>
        <taxon>Embryophyta</taxon>
        <taxon>Tracheophyta</taxon>
        <taxon>Spermatophyta</taxon>
        <taxon>Magnoliopsida</taxon>
        <taxon>Nymphaeales</taxon>
        <taxon>Nymphaeaceae</taxon>
        <taxon>Nymphaea</taxon>
    </lineage>
</organism>
<protein>
    <submittedName>
        <fullName evidence="2">Uncharacterized protein</fullName>
    </submittedName>
</protein>